<dbReference type="GO" id="GO:0052621">
    <property type="term" value="F:diguanylate cyclase activity"/>
    <property type="evidence" value="ECO:0007669"/>
    <property type="project" value="TreeGrafter"/>
</dbReference>
<dbReference type="PANTHER" id="PTHR45138">
    <property type="entry name" value="REGULATORY COMPONENTS OF SENSORY TRANSDUCTION SYSTEM"/>
    <property type="match status" value="1"/>
</dbReference>
<feature type="transmembrane region" description="Helical" evidence="1">
    <location>
        <begin position="35"/>
        <end position="52"/>
    </location>
</feature>
<comment type="caution">
    <text evidence="3">The sequence shown here is derived from an EMBL/GenBank/DDBJ whole genome shotgun (WGS) entry which is preliminary data.</text>
</comment>
<dbReference type="AlphaFoldDB" id="A0A645B4C7"/>
<evidence type="ECO:0000313" key="3">
    <source>
        <dbReference type="EMBL" id="MPM59431.1"/>
    </source>
</evidence>
<sequence>MLLTNFISIYLLSVTVAVVFCTVQIRAMNGSRYTLPALLLCFAVCFYILGYVMELSGNSYEELIFWNRLEYIGIPFVSALWLTTGLMYTGCFERRRKLLFVAIFLIPIITLVLRLTNDYHYLYFSSVSYTQALDGLMLVKKPGVWMTVQAIHSGLMILASLALFIYDSVKRAGEQLGSLLLISVSSASAIAGLFLSQKRPMGLPLDYMALCLPLTCMLVIVAILRYDLIETKAIARSRVFDASRDAILLMNRQNRVVDFNRSAKELFSALGISMDNRMLLTHSPEAAAFLAAMKKTEPSVVKLRVHQEDRYFNISSEQIGRRGMPGGWIKNARDVTELYQLNEELKRQAMTDELSALSNRRAFLRLGQERLAQAEGCPGFVYLLMLDLDHFKDVNDCYGHPTGDLVIKQFAGLLKAHFTSPCLIARLGGEEFAIMLAEPDDHQALELATGFLQTAERHVYDFFGDRFQVSVSMGMTRRLPGQSLESLMGRADKALYLSKERGRNRITVL</sequence>
<feature type="transmembrane region" description="Helical" evidence="1">
    <location>
        <begin position="207"/>
        <end position="228"/>
    </location>
</feature>
<dbReference type="CDD" id="cd01949">
    <property type="entry name" value="GGDEF"/>
    <property type="match status" value="1"/>
</dbReference>
<organism evidence="3">
    <name type="scientific">bioreactor metagenome</name>
    <dbReference type="NCBI Taxonomy" id="1076179"/>
    <lineage>
        <taxon>unclassified sequences</taxon>
        <taxon>metagenomes</taxon>
        <taxon>ecological metagenomes</taxon>
    </lineage>
</organism>
<dbReference type="InterPro" id="IPR031621">
    <property type="entry name" value="HisKA_7TM"/>
</dbReference>
<dbReference type="SUPFAM" id="SSF55073">
    <property type="entry name" value="Nucleotide cyclase"/>
    <property type="match status" value="1"/>
</dbReference>
<dbReference type="Pfam" id="PF00990">
    <property type="entry name" value="GGDEF"/>
    <property type="match status" value="1"/>
</dbReference>
<dbReference type="GO" id="GO:0043709">
    <property type="term" value="P:cell adhesion involved in single-species biofilm formation"/>
    <property type="evidence" value="ECO:0007669"/>
    <property type="project" value="TreeGrafter"/>
</dbReference>
<name>A0A645B4C7_9ZZZZ</name>
<dbReference type="InterPro" id="IPR050469">
    <property type="entry name" value="Diguanylate_Cyclase"/>
</dbReference>
<dbReference type="InterPro" id="IPR029787">
    <property type="entry name" value="Nucleotide_cyclase"/>
</dbReference>
<dbReference type="Gene3D" id="3.30.450.20">
    <property type="entry name" value="PAS domain"/>
    <property type="match status" value="1"/>
</dbReference>
<feature type="transmembrane region" description="Helical" evidence="1">
    <location>
        <begin position="72"/>
        <end position="91"/>
    </location>
</feature>
<evidence type="ECO:0000256" key="1">
    <source>
        <dbReference type="SAM" id="Phobius"/>
    </source>
</evidence>
<dbReference type="EMBL" id="VSSQ01017288">
    <property type="protein sequence ID" value="MPM59431.1"/>
    <property type="molecule type" value="Genomic_DNA"/>
</dbReference>
<feature type="domain" description="GGDEF" evidence="2">
    <location>
        <begin position="379"/>
        <end position="509"/>
    </location>
</feature>
<keyword evidence="1" id="KW-0812">Transmembrane</keyword>
<dbReference type="InterPro" id="IPR035965">
    <property type="entry name" value="PAS-like_dom_sf"/>
</dbReference>
<feature type="transmembrane region" description="Helical" evidence="1">
    <location>
        <begin position="144"/>
        <end position="166"/>
    </location>
</feature>
<dbReference type="SUPFAM" id="SSF55785">
    <property type="entry name" value="PYP-like sensor domain (PAS domain)"/>
    <property type="match status" value="1"/>
</dbReference>
<dbReference type="Pfam" id="PF16927">
    <property type="entry name" value="HisKA_7TM"/>
    <property type="match status" value="1"/>
</dbReference>
<dbReference type="PANTHER" id="PTHR45138:SF9">
    <property type="entry name" value="DIGUANYLATE CYCLASE DGCM-RELATED"/>
    <property type="match status" value="1"/>
</dbReference>
<proteinExistence type="predicted"/>
<accession>A0A645B4C7</accession>
<feature type="transmembrane region" description="Helical" evidence="1">
    <location>
        <begin position="178"/>
        <end position="195"/>
    </location>
</feature>
<keyword evidence="1" id="KW-1133">Transmembrane helix</keyword>
<dbReference type="InterPro" id="IPR000160">
    <property type="entry name" value="GGDEF_dom"/>
</dbReference>
<evidence type="ECO:0000259" key="2">
    <source>
        <dbReference type="PROSITE" id="PS50887"/>
    </source>
</evidence>
<dbReference type="InterPro" id="IPR043128">
    <property type="entry name" value="Rev_trsase/Diguanyl_cyclase"/>
</dbReference>
<protein>
    <recommendedName>
        <fullName evidence="2">GGDEF domain-containing protein</fullName>
    </recommendedName>
</protein>
<dbReference type="SMART" id="SM00267">
    <property type="entry name" value="GGDEF"/>
    <property type="match status" value="1"/>
</dbReference>
<keyword evidence="1" id="KW-0472">Membrane</keyword>
<feature type="transmembrane region" description="Helical" evidence="1">
    <location>
        <begin position="6"/>
        <end position="23"/>
    </location>
</feature>
<dbReference type="Gene3D" id="3.30.70.270">
    <property type="match status" value="1"/>
</dbReference>
<gene>
    <name evidence="3" type="ORF">SDC9_106273</name>
</gene>
<dbReference type="GO" id="GO:0005886">
    <property type="term" value="C:plasma membrane"/>
    <property type="evidence" value="ECO:0007669"/>
    <property type="project" value="TreeGrafter"/>
</dbReference>
<feature type="transmembrane region" description="Helical" evidence="1">
    <location>
        <begin position="98"/>
        <end position="116"/>
    </location>
</feature>
<dbReference type="GO" id="GO:1902201">
    <property type="term" value="P:negative regulation of bacterial-type flagellum-dependent cell motility"/>
    <property type="evidence" value="ECO:0007669"/>
    <property type="project" value="TreeGrafter"/>
</dbReference>
<dbReference type="NCBIfam" id="TIGR00254">
    <property type="entry name" value="GGDEF"/>
    <property type="match status" value="1"/>
</dbReference>
<dbReference type="PROSITE" id="PS50887">
    <property type="entry name" value="GGDEF"/>
    <property type="match status" value="1"/>
</dbReference>
<reference evidence="3" key="1">
    <citation type="submission" date="2019-08" db="EMBL/GenBank/DDBJ databases">
        <authorList>
            <person name="Kucharzyk K."/>
            <person name="Murdoch R.W."/>
            <person name="Higgins S."/>
            <person name="Loffler F."/>
        </authorList>
    </citation>
    <scope>NUCLEOTIDE SEQUENCE</scope>
</reference>